<keyword evidence="2" id="KW-0812">Transmembrane</keyword>
<name>A0ABW2IJ79_9PROT</name>
<sequence>MRTISFLCFIIALTCGGLWGWLSLQGSSPIKSTENAASPPVVMMEAPAPAPAPAPMSAPAPASAPAKENTKSAQSSAEMPQIIPPPNASIHNRFSTQSTDDDPIVAERSIESVTPSALDNFKSRPIAYNRPPEVMALNQAVDVSLIIDATDEANPAAGLEGFEGEVVERDVVLSDEVAAQLTGQAFDIQLMSVSRQILSSRAQNRWQWRVTPIKEGEHMLILEIFGYAKGSNAAEPLDAYRDKISVEVKQFDKIVTLAKDYEPVIGAIGGIAGMFSALFAFIRFAGNRKKKKRRA</sequence>
<evidence type="ECO:0000313" key="4">
    <source>
        <dbReference type="Proteomes" id="UP001596492"/>
    </source>
</evidence>
<comment type="caution">
    <text evidence="3">The sequence shown here is derived from an EMBL/GenBank/DDBJ whole genome shotgun (WGS) entry which is preliminary data.</text>
</comment>
<dbReference type="EMBL" id="JBHTBR010000002">
    <property type="protein sequence ID" value="MFC7290981.1"/>
    <property type="molecule type" value="Genomic_DNA"/>
</dbReference>
<proteinExistence type="predicted"/>
<accession>A0ABW2IJ79</accession>
<keyword evidence="2" id="KW-0472">Membrane</keyword>
<organism evidence="3 4">
    <name type="scientific">Hirschia litorea</name>
    <dbReference type="NCBI Taxonomy" id="1199156"/>
    <lineage>
        <taxon>Bacteria</taxon>
        <taxon>Pseudomonadati</taxon>
        <taxon>Pseudomonadota</taxon>
        <taxon>Alphaproteobacteria</taxon>
        <taxon>Hyphomonadales</taxon>
        <taxon>Hyphomonadaceae</taxon>
        <taxon>Hirschia</taxon>
    </lineage>
</organism>
<protein>
    <submittedName>
        <fullName evidence="3">Uncharacterized protein</fullName>
    </submittedName>
</protein>
<keyword evidence="4" id="KW-1185">Reference proteome</keyword>
<feature type="compositionally biased region" description="Polar residues" evidence="1">
    <location>
        <begin position="89"/>
        <end position="98"/>
    </location>
</feature>
<keyword evidence="2" id="KW-1133">Transmembrane helix</keyword>
<feature type="transmembrane region" description="Helical" evidence="2">
    <location>
        <begin position="264"/>
        <end position="285"/>
    </location>
</feature>
<evidence type="ECO:0000256" key="1">
    <source>
        <dbReference type="SAM" id="MobiDB-lite"/>
    </source>
</evidence>
<evidence type="ECO:0000256" key="2">
    <source>
        <dbReference type="SAM" id="Phobius"/>
    </source>
</evidence>
<feature type="compositionally biased region" description="Pro residues" evidence="1">
    <location>
        <begin position="48"/>
        <end position="58"/>
    </location>
</feature>
<feature type="region of interest" description="Disordered" evidence="1">
    <location>
        <begin position="48"/>
        <end position="102"/>
    </location>
</feature>
<reference evidence="4" key="1">
    <citation type="journal article" date="2019" name="Int. J. Syst. Evol. Microbiol.">
        <title>The Global Catalogue of Microorganisms (GCM) 10K type strain sequencing project: providing services to taxonomists for standard genome sequencing and annotation.</title>
        <authorList>
            <consortium name="The Broad Institute Genomics Platform"/>
            <consortium name="The Broad Institute Genome Sequencing Center for Infectious Disease"/>
            <person name="Wu L."/>
            <person name="Ma J."/>
        </authorList>
    </citation>
    <scope>NUCLEOTIDE SEQUENCE [LARGE SCALE GENOMIC DNA]</scope>
    <source>
        <strain evidence="4">CCUG 51308</strain>
    </source>
</reference>
<dbReference type="Proteomes" id="UP001596492">
    <property type="component" value="Unassembled WGS sequence"/>
</dbReference>
<gene>
    <name evidence="3" type="ORF">ACFQS8_05095</name>
</gene>
<dbReference type="RefSeq" id="WP_382166184.1">
    <property type="nucleotide sequence ID" value="NZ_JBHTBR010000002.1"/>
</dbReference>
<evidence type="ECO:0000313" key="3">
    <source>
        <dbReference type="EMBL" id="MFC7290981.1"/>
    </source>
</evidence>